<dbReference type="PROSITE" id="PS50893">
    <property type="entry name" value="ABC_TRANSPORTER_2"/>
    <property type="match status" value="1"/>
</dbReference>
<comment type="similarity">
    <text evidence="1">Belongs to the ABC transporter superfamily.</text>
</comment>
<sequence length="281" mass="30186">MSSGILTIPSTAAYAAPPRNGAGLPSNGAAFRVEAVDFAYDGTHPMFRSLALSARPGEFVALLGPSGCGKTTLLNLLSGFLPPSSGRITIDGETVTPEMPALGYVFQSPQLFPWLDVLDNVRFGLRMAGRLPEAEQRDKALAALALVGLEAAAGKFPHQLSGGMQQRVALARALVLEPRLLLMDEPFAALDAITRATLNEELLRLCGRLGQTVLFITHDVEEAVFLADRVVLLDIAPAGIHSELAIDLPRPRRLRETRRLERFTTLTDTLLERISAIVGAA</sequence>
<dbReference type="CDD" id="cd03293">
    <property type="entry name" value="ABC_NrtD_SsuB_transporters"/>
    <property type="match status" value="1"/>
</dbReference>
<dbReference type="EMBL" id="CP028903">
    <property type="protein sequence ID" value="AWB07130.1"/>
    <property type="molecule type" value="Genomic_DNA"/>
</dbReference>
<dbReference type="Gene3D" id="3.40.50.300">
    <property type="entry name" value="P-loop containing nucleotide triphosphate hydrolases"/>
    <property type="match status" value="1"/>
</dbReference>
<dbReference type="Proteomes" id="UP000077405">
    <property type="component" value="Plasmid pYZ2"/>
</dbReference>
<dbReference type="AlphaFoldDB" id="A0A2R4VRR2"/>
<organism evidence="6 7">
    <name type="scientific">Azospirillum humicireducens</name>
    <dbReference type="NCBI Taxonomy" id="1226968"/>
    <lineage>
        <taxon>Bacteria</taxon>
        <taxon>Pseudomonadati</taxon>
        <taxon>Pseudomonadota</taxon>
        <taxon>Alphaproteobacteria</taxon>
        <taxon>Rhodospirillales</taxon>
        <taxon>Azospirillaceae</taxon>
        <taxon>Azospirillum</taxon>
    </lineage>
</organism>
<proteinExistence type="inferred from homology"/>
<gene>
    <name evidence="6" type="ORF">A6A40_18835</name>
</gene>
<evidence type="ECO:0000256" key="3">
    <source>
        <dbReference type="ARBA" id="ARBA00022741"/>
    </source>
</evidence>
<dbReference type="SMART" id="SM00382">
    <property type="entry name" value="AAA"/>
    <property type="match status" value="1"/>
</dbReference>
<dbReference type="PANTHER" id="PTHR42788">
    <property type="entry name" value="TAURINE IMPORT ATP-BINDING PROTEIN-RELATED"/>
    <property type="match status" value="1"/>
</dbReference>
<dbReference type="Pfam" id="PF00005">
    <property type="entry name" value="ABC_tran"/>
    <property type="match status" value="1"/>
</dbReference>
<evidence type="ECO:0000256" key="4">
    <source>
        <dbReference type="ARBA" id="ARBA00022840"/>
    </source>
</evidence>
<dbReference type="InterPro" id="IPR017871">
    <property type="entry name" value="ABC_transporter-like_CS"/>
</dbReference>
<keyword evidence="3" id="KW-0547">Nucleotide-binding</keyword>
<feature type="domain" description="ABC transporter" evidence="5">
    <location>
        <begin position="31"/>
        <end position="260"/>
    </location>
</feature>
<keyword evidence="4 6" id="KW-0067">ATP-binding</keyword>
<dbReference type="PROSITE" id="PS00211">
    <property type="entry name" value="ABC_TRANSPORTER_1"/>
    <property type="match status" value="1"/>
</dbReference>
<geneLocation type="plasmid" evidence="6 7">
    <name>pYZ2</name>
</geneLocation>
<accession>A0A2R4VRR2</accession>
<evidence type="ECO:0000313" key="7">
    <source>
        <dbReference type="Proteomes" id="UP000077405"/>
    </source>
</evidence>
<dbReference type="InterPro" id="IPR027417">
    <property type="entry name" value="P-loop_NTPase"/>
</dbReference>
<dbReference type="PANTHER" id="PTHR42788:SF13">
    <property type="entry name" value="ALIPHATIC SULFONATES IMPORT ATP-BINDING PROTEIN SSUB"/>
    <property type="match status" value="1"/>
</dbReference>
<dbReference type="KEGG" id="ahu:A6A40_18835"/>
<dbReference type="InterPro" id="IPR003439">
    <property type="entry name" value="ABC_transporter-like_ATP-bd"/>
</dbReference>
<name>A0A2R4VRR2_9PROT</name>
<dbReference type="SUPFAM" id="SSF52540">
    <property type="entry name" value="P-loop containing nucleoside triphosphate hydrolases"/>
    <property type="match status" value="1"/>
</dbReference>
<dbReference type="InterPro" id="IPR003593">
    <property type="entry name" value="AAA+_ATPase"/>
</dbReference>
<dbReference type="GO" id="GO:0016887">
    <property type="term" value="F:ATP hydrolysis activity"/>
    <property type="evidence" value="ECO:0007669"/>
    <property type="project" value="InterPro"/>
</dbReference>
<dbReference type="OrthoDB" id="9807242at2"/>
<evidence type="ECO:0000256" key="1">
    <source>
        <dbReference type="ARBA" id="ARBA00005417"/>
    </source>
</evidence>
<reference evidence="6 7" key="1">
    <citation type="submission" date="2018-04" db="EMBL/GenBank/DDBJ databases">
        <title>Complete genome sequence of the nitrogen-fixing bacterium Azospirillum humicireducens type strain SgZ-5.</title>
        <authorList>
            <person name="Yu Z."/>
        </authorList>
    </citation>
    <scope>NUCLEOTIDE SEQUENCE [LARGE SCALE GENOMIC DNA]</scope>
    <source>
        <strain evidence="6 7">SgZ-5</strain>
        <plasmid evidence="6 7">pYZ2</plasmid>
    </source>
</reference>
<evidence type="ECO:0000313" key="6">
    <source>
        <dbReference type="EMBL" id="AWB07130.1"/>
    </source>
</evidence>
<evidence type="ECO:0000256" key="2">
    <source>
        <dbReference type="ARBA" id="ARBA00022448"/>
    </source>
</evidence>
<dbReference type="InterPro" id="IPR050166">
    <property type="entry name" value="ABC_transporter_ATP-bind"/>
</dbReference>
<dbReference type="GO" id="GO:0005524">
    <property type="term" value="F:ATP binding"/>
    <property type="evidence" value="ECO:0007669"/>
    <property type="project" value="UniProtKB-KW"/>
</dbReference>
<protein>
    <submittedName>
        <fullName evidence="6">ABC transporter ATP-binding protein</fullName>
    </submittedName>
</protein>
<keyword evidence="6" id="KW-0614">Plasmid</keyword>
<keyword evidence="7" id="KW-1185">Reference proteome</keyword>
<evidence type="ECO:0000259" key="5">
    <source>
        <dbReference type="PROSITE" id="PS50893"/>
    </source>
</evidence>
<keyword evidence="2" id="KW-0813">Transport</keyword>